<dbReference type="SMART" id="SM00530">
    <property type="entry name" value="HTH_XRE"/>
    <property type="match status" value="1"/>
</dbReference>
<dbReference type="RefSeq" id="WP_257771720.1">
    <property type="nucleotide sequence ID" value="NZ_CP102480.1"/>
</dbReference>
<dbReference type="Proteomes" id="UP001060336">
    <property type="component" value="Chromosome"/>
</dbReference>
<proteinExistence type="predicted"/>
<name>A0A9J7AYT1_9PROT</name>
<dbReference type="CDD" id="cd00093">
    <property type="entry name" value="HTH_XRE"/>
    <property type="match status" value="1"/>
</dbReference>
<dbReference type="Gene3D" id="1.10.260.40">
    <property type="entry name" value="lambda repressor-like DNA-binding domains"/>
    <property type="match status" value="1"/>
</dbReference>
<sequence length="94" mass="10512">MAEKVAFADLREELLQDPETRSKYETLELEFEVARKIIAARTKAGLTQQALAERMNTSRSTIARLEGGKTLPSLETVRRVARATGTEIRLSIHA</sequence>
<reference evidence="2" key="1">
    <citation type="submission" date="2022-08" db="EMBL/GenBank/DDBJ databases">
        <title>Nisaea acidiphila sp. nov., isolated from a marine algal debris and emended description of the genus Nisaea Urios et al. 2008.</title>
        <authorList>
            <person name="Kwon K."/>
        </authorList>
    </citation>
    <scope>NUCLEOTIDE SEQUENCE</scope>
    <source>
        <strain evidence="2">MEBiC11861</strain>
    </source>
</reference>
<evidence type="ECO:0000313" key="2">
    <source>
        <dbReference type="EMBL" id="UUX51946.1"/>
    </source>
</evidence>
<protein>
    <submittedName>
        <fullName evidence="2">Helix-turn-helix domain-containing protein</fullName>
    </submittedName>
</protein>
<evidence type="ECO:0000259" key="1">
    <source>
        <dbReference type="PROSITE" id="PS50943"/>
    </source>
</evidence>
<dbReference type="Pfam" id="PF01381">
    <property type="entry name" value="HTH_3"/>
    <property type="match status" value="1"/>
</dbReference>
<dbReference type="AlphaFoldDB" id="A0A9J7AYT1"/>
<keyword evidence="3" id="KW-1185">Reference proteome</keyword>
<dbReference type="EMBL" id="CP102480">
    <property type="protein sequence ID" value="UUX51946.1"/>
    <property type="molecule type" value="Genomic_DNA"/>
</dbReference>
<organism evidence="2 3">
    <name type="scientific">Nisaea acidiphila</name>
    <dbReference type="NCBI Taxonomy" id="1862145"/>
    <lineage>
        <taxon>Bacteria</taxon>
        <taxon>Pseudomonadati</taxon>
        <taxon>Pseudomonadota</taxon>
        <taxon>Alphaproteobacteria</taxon>
        <taxon>Rhodospirillales</taxon>
        <taxon>Thalassobaculaceae</taxon>
        <taxon>Nisaea</taxon>
    </lineage>
</organism>
<accession>A0A9J7AYT1</accession>
<dbReference type="SUPFAM" id="SSF47413">
    <property type="entry name" value="lambda repressor-like DNA-binding domains"/>
    <property type="match status" value="1"/>
</dbReference>
<dbReference type="GO" id="GO:0003677">
    <property type="term" value="F:DNA binding"/>
    <property type="evidence" value="ECO:0007669"/>
    <property type="project" value="InterPro"/>
</dbReference>
<dbReference type="PROSITE" id="PS50943">
    <property type="entry name" value="HTH_CROC1"/>
    <property type="match status" value="1"/>
</dbReference>
<evidence type="ECO:0000313" key="3">
    <source>
        <dbReference type="Proteomes" id="UP001060336"/>
    </source>
</evidence>
<feature type="domain" description="HTH cro/C1-type" evidence="1">
    <location>
        <begin position="37"/>
        <end position="91"/>
    </location>
</feature>
<gene>
    <name evidence="2" type="ORF">NUH88_09620</name>
</gene>
<dbReference type="KEGG" id="naci:NUH88_09620"/>
<dbReference type="InterPro" id="IPR010982">
    <property type="entry name" value="Lambda_DNA-bd_dom_sf"/>
</dbReference>
<dbReference type="InterPro" id="IPR001387">
    <property type="entry name" value="Cro/C1-type_HTH"/>
</dbReference>